<keyword evidence="4" id="KW-0472">Membrane</keyword>
<dbReference type="PROSITE" id="PS50111">
    <property type="entry name" value="CHEMOTAXIS_TRANSDUC_2"/>
    <property type="match status" value="1"/>
</dbReference>
<dbReference type="Pfam" id="PF00015">
    <property type="entry name" value="MCPsignal"/>
    <property type="match status" value="1"/>
</dbReference>
<evidence type="ECO:0000256" key="2">
    <source>
        <dbReference type="ARBA" id="ARBA00023224"/>
    </source>
</evidence>
<dbReference type="Gene3D" id="1.10.287.950">
    <property type="entry name" value="Methyl-accepting chemotaxis protein"/>
    <property type="match status" value="1"/>
</dbReference>
<dbReference type="SMART" id="SM00283">
    <property type="entry name" value="MA"/>
    <property type="match status" value="1"/>
</dbReference>
<accession>A0A1Y3PNR8</accession>
<dbReference type="Proteomes" id="UP000196475">
    <property type="component" value="Unassembled WGS sequence"/>
</dbReference>
<feature type="domain" description="Methyl-accepting transducer" evidence="5">
    <location>
        <begin position="223"/>
        <end position="459"/>
    </location>
</feature>
<keyword evidence="4" id="KW-0812">Transmembrane</keyword>
<feature type="transmembrane region" description="Helical" evidence="4">
    <location>
        <begin position="156"/>
        <end position="179"/>
    </location>
</feature>
<dbReference type="GO" id="GO:0016020">
    <property type="term" value="C:membrane"/>
    <property type="evidence" value="ECO:0007669"/>
    <property type="project" value="UniProtKB-SubCell"/>
</dbReference>
<organism evidence="6 7">
    <name type="scientific">Bacillus thermozeamaize</name>
    <dbReference type="NCBI Taxonomy" id="230954"/>
    <lineage>
        <taxon>Bacteria</taxon>
        <taxon>Bacillati</taxon>
        <taxon>Bacillota</taxon>
        <taxon>Bacilli</taxon>
        <taxon>Bacillales</taxon>
        <taxon>Bacillaceae</taxon>
        <taxon>Bacillus</taxon>
    </lineage>
</organism>
<evidence type="ECO:0000313" key="6">
    <source>
        <dbReference type="EMBL" id="OUM86768.1"/>
    </source>
</evidence>
<feature type="transmembrane region" description="Helical" evidence="4">
    <location>
        <begin position="111"/>
        <end position="136"/>
    </location>
</feature>
<feature type="transmembrane region" description="Helical" evidence="4">
    <location>
        <begin position="53"/>
        <end position="73"/>
    </location>
</feature>
<proteinExistence type="predicted"/>
<evidence type="ECO:0000313" key="7">
    <source>
        <dbReference type="Proteomes" id="UP000196475"/>
    </source>
</evidence>
<dbReference type="PANTHER" id="PTHR32089">
    <property type="entry name" value="METHYL-ACCEPTING CHEMOTAXIS PROTEIN MCPB"/>
    <property type="match status" value="1"/>
</dbReference>
<evidence type="ECO:0000256" key="3">
    <source>
        <dbReference type="PROSITE-ProRule" id="PRU00284"/>
    </source>
</evidence>
<dbReference type="PANTHER" id="PTHR32089:SF114">
    <property type="entry name" value="METHYL-ACCEPTING CHEMOTAXIS PROTEIN MCPB"/>
    <property type="match status" value="1"/>
</dbReference>
<evidence type="ECO:0000256" key="1">
    <source>
        <dbReference type="ARBA" id="ARBA00004370"/>
    </source>
</evidence>
<dbReference type="EMBL" id="LZRT01000086">
    <property type="protein sequence ID" value="OUM86768.1"/>
    <property type="molecule type" value="Genomic_DNA"/>
</dbReference>
<feature type="transmembrane region" description="Helical" evidence="4">
    <location>
        <begin position="79"/>
        <end position="99"/>
    </location>
</feature>
<keyword evidence="2 3" id="KW-0807">Transducer</keyword>
<dbReference type="SUPFAM" id="SSF58104">
    <property type="entry name" value="Methyl-accepting chemotaxis protein (MCP) signaling domain"/>
    <property type="match status" value="1"/>
</dbReference>
<dbReference type="GO" id="GO:0007165">
    <property type="term" value="P:signal transduction"/>
    <property type="evidence" value="ECO:0007669"/>
    <property type="project" value="UniProtKB-KW"/>
</dbReference>
<dbReference type="CDD" id="cd11386">
    <property type="entry name" value="MCP_signal"/>
    <property type="match status" value="1"/>
</dbReference>
<gene>
    <name evidence="6" type="ORF">BAA01_04035</name>
</gene>
<protein>
    <recommendedName>
        <fullName evidence="5">Methyl-accepting transducer domain-containing protein</fullName>
    </recommendedName>
</protein>
<name>A0A1Y3PNR8_9BACI</name>
<sequence>MFHQTNLVIKEKNRLIIALSFLTMLSSLMIHFLHRMFNIHRIDHSHISGKFDLILNVILLTPLALFLFTFWLYRKKGDHRWIPLFNTLILTFSSISMIAGGNGMVEYHFSIFMVIAMISYYENITLTVVMTVLFTLQHLGGYFFVPELVYGSSTYAFSMVLIHAVFLLATSGASIWVIVNKKKVTEELQKEKEQKQTFKNQMIQSLTLTSRQVATTSNQLFTHSKESKNLSTNIKSAILEIKNGSDTQVQAATEAARAIEEMAIGIQHITETSSRVAEVSQEAAKEAERGNSSIQNAIAQIETIHALTHDFASIVTMLDERSKEIEQIVKIITDLASKTNLLSLNAAIEAAKAGEHGRGFAVVASEVRKLAEQSAQSAYQISDLIKSVQADTTLAVKAMNKVNKEVEIGITKSKEAIEAFNRILYATQQVAEQNQDLSAVLEEMAAGSEEITATLEDMLKIIKEFSTNIQQVASASNEQWNTANKVTLSAESLNKLSQELEEVIRNIKI</sequence>
<comment type="caution">
    <text evidence="6">The sequence shown here is derived from an EMBL/GenBank/DDBJ whole genome shotgun (WGS) entry which is preliminary data.</text>
</comment>
<keyword evidence="4" id="KW-1133">Transmembrane helix</keyword>
<evidence type="ECO:0000256" key="4">
    <source>
        <dbReference type="SAM" id="Phobius"/>
    </source>
</evidence>
<evidence type="ECO:0000259" key="5">
    <source>
        <dbReference type="PROSITE" id="PS50111"/>
    </source>
</evidence>
<comment type="subcellular location">
    <subcellularLocation>
        <location evidence="1">Membrane</location>
    </subcellularLocation>
</comment>
<dbReference type="InterPro" id="IPR004089">
    <property type="entry name" value="MCPsignal_dom"/>
</dbReference>
<feature type="transmembrane region" description="Helical" evidence="4">
    <location>
        <begin position="15"/>
        <end position="33"/>
    </location>
</feature>
<dbReference type="AlphaFoldDB" id="A0A1Y3PNR8"/>
<reference evidence="7" key="1">
    <citation type="submission" date="2016-06" db="EMBL/GenBank/DDBJ databases">
        <authorList>
            <person name="Nascimento L."/>
            <person name="Pereira R.V."/>
            <person name="Martins L.F."/>
            <person name="Quaggio R.B."/>
            <person name="Silva A.M."/>
            <person name="Setubal J.C."/>
        </authorList>
    </citation>
    <scope>NUCLEOTIDE SEQUENCE [LARGE SCALE GENOMIC DNA]</scope>
</reference>